<evidence type="ECO:0000256" key="17">
    <source>
        <dbReference type="ARBA" id="ARBA00042995"/>
    </source>
</evidence>
<organism evidence="22 23">
    <name type="scientific">Hymenochirus boettgeri</name>
    <name type="common">Congo dwarf clawed frog</name>
    <dbReference type="NCBI Taxonomy" id="247094"/>
    <lineage>
        <taxon>Eukaryota</taxon>
        <taxon>Metazoa</taxon>
        <taxon>Chordata</taxon>
        <taxon>Craniata</taxon>
        <taxon>Vertebrata</taxon>
        <taxon>Euteleostomi</taxon>
        <taxon>Amphibia</taxon>
        <taxon>Batrachia</taxon>
        <taxon>Anura</taxon>
        <taxon>Pipoidea</taxon>
        <taxon>Pipidae</taxon>
        <taxon>Pipinae</taxon>
        <taxon>Hymenochirus</taxon>
    </lineage>
</organism>
<dbReference type="GO" id="GO:0032259">
    <property type="term" value="P:methylation"/>
    <property type="evidence" value="ECO:0007669"/>
    <property type="project" value="UniProtKB-KW"/>
</dbReference>
<evidence type="ECO:0000256" key="9">
    <source>
        <dbReference type="ARBA" id="ARBA00022723"/>
    </source>
</evidence>
<evidence type="ECO:0000259" key="20">
    <source>
        <dbReference type="PROSITE" id="PS50280"/>
    </source>
</evidence>
<keyword evidence="5" id="KW-0489">Methyltransferase</keyword>
<dbReference type="PROSITE" id="PS50867">
    <property type="entry name" value="PRE_SET"/>
    <property type="match status" value="1"/>
</dbReference>
<evidence type="ECO:0000256" key="12">
    <source>
        <dbReference type="ARBA" id="ARBA00022853"/>
    </source>
</evidence>
<evidence type="ECO:0000256" key="3">
    <source>
        <dbReference type="ARBA" id="ARBA00022454"/>
    </source>
</evidence>
<dbReference type="EC" id="2.1.1.366" evidence="15"/>
<dbReference type="Pfam" id="PF01429">
    <property type="entry name" value="MBD"/>
    <property type="match status" value="1"/>
</dbReference>
<keyword evidence="12" id="KW-0156">Chromatin regulator</keyword>
<keyword evidence="3" id="KW-0158">Chromosome</keyword>
<evidence type="ECO:0000256" key="1">
    <source>
        <dbReference type="ARBA" id="ARBA00004123"/>
    </source>
</evidence>
<evidence type="ECO:0000256" key="14">
    <source>
        <dbReference type="ARBA" id="ARBA00023306"/>
    </source>
</evidence>
<dbReference type="InterPro" id="IPR046341">
    <property type="entry name" value="SET_dom_sf"/>
</dbReference>
<feature type="region of interest" description="Disordered" evidence="19">
    <location>
        <begin position="514"/>
        <end position="533"/>
    </location>
</feature>
<dbReference type="InterPro" id="IPR016177">
    <property type="entry name" value="DNA-bd_dom_sf"/>
</dbReference>
<evidence type="ECO:0000256" key="6">
    <source>
        <dbReference type="ARBA" id="ARBA00022618"/>
    </source>
</evidence>
<dbReference type="GO" id="GO:0005634">
    <property type="term" value="C:nucleus"/>
    <property type="evidence" value="ECO:0007669"/>
    <property type="project" value="UniProtKB-SubCell"/>
</dbReference>
<dbReference type="OrthoDB" id="5792673at2759"/>
<feature type="domain" description="SET" evidence="20">
    <location>
        <begin position="373"/>
        <end position="659"/>
    </location>
</feature>
<accession>A0A8T2KEL9</accession>
<dbReference type="PANTHER" id="PTHR46024">
    <property type="entry name" value="HISTONE-LYSINE N-METHYLTRANSFERASE EGGLESS"/>
    <property type="match status" value="1"/>
</dbReference>
<keyword evidence="4" id="KW-0217">Developmental protein</keyword>
<dbReference type="PANTHER" id="PTHR46024:SF3">
    <property type="entry name" value="HISTONE-LYSINE N-METHYLTRANSFERASE SETDB2"/>
    <property type="match status" value="1"/>
</dbReference>
<dbReference type="GO" id="GO:0005694">
    <property type="term" value="C:chromosome"/>
    <property type="evidence" value="ECO:0007669"/>
    <property type="project" value="UniProtKB-SubCell"/>
</dbReference>
<dbReference type="Proteomes" id="UP000812440">
    <property type="component" value="Chromosome 2"/>
</dbReference>
<keyword evidence="7" id="KW-0808">Transferase</keyword>
<feature type="domain" description="Pre-SET" evidence="21">
    <location>
        <begin position="296"/>
        <end position="370"/>
    </location>
</feature>
<dbReference type="Pfam" id="PF00856">
    <property type="entry name" value="SET"/>
    <property type="match status" value="1"/>
</dbReference>
<evidence type="ECO:0000256" key="8">
    <source>
        <dbReference type="ARBA" id="ARBA00022691"/>
    </source>
</evidence>
<dbReference type="InterPro" id="IPR001214">
    <property type="entry name" value="SET_dom"/>
</dbReference>
<dbReference type="GO" id="GO:0070828">
    <property type="term" value="P:heterochromatin organization"/>
    <property type="evidence" value="ECO:0007669"/>
    <property type="project" value="TreeGrafter"/>
</dbReference>
<dbReference type="GO" id="GO:0003677">
    <property type="term" value="F:DNA binding"/>
    <property type="evidence" value="ECO:0007669"/>
    <property type="project" value="InterPro"/>
</dbReference>
<dbReference type="SMART" id="SM00317">
    <property type="entry name" value="SET"/>
    <property type="match status" value="1"/>
</dbReference>
<keyword evidence="10" id="KW-0498">Mitosis</keyword>
<keyword evidence="8" id="KW-0949">S-adenosyl-L-methionine</keyword>
<comment type="catalytic activity">
    <reaction evidence="18">
        <text>N(6),N(6)-dimethyl-L-lysyl(9)-[histone H3] + S-adenosyl-L-methionine = N(6),N(6),N(6)-trimethyl-L-lysyl(9)-[histone H3] + S-adenosyl-L-homocysteine + H(+)</text>
        <dbReference type="Rhea" id="RHEA:60288"/>
        <dbReference type="Rhea" id="RHEA-COMP:15538"/>
        <dbReference type="Rhea" id="RHEA-COMP:15541"/>
        <dbReference type="ChEBI" id="CHEBI:15378"/>
        <dbReference type="ChEBI" id="CHEBI:57856"/>
        <dbReference type="ChEBI" id="CHEBI:59789"/>
        <dbReference type="ChEBI" id="CHEBI:61961"/>
        <dbReference type="ChEBI" id="CHEBI:61976"/>
        <dbReference type="EC" id="2.1.1.366"/>
    </reaction>
</comment>
<evidence type="ECO:0000256" key="5">
    <source>
        <dbReference type="ARBA" id="ARBA00022603"/>
    </source>
</evidence>
<dbReference type="SUPFAM" id="SSF54171">
    <property type="entry name" value="DNA-binding domain"/>
    <property type="match status" value="1"/>
</dbReference>
<dbReference type="InterPro" id="IPR007728">
    <property type="entry name" value="Pre-SET_dom"/>
</dbReference>
<keyword evidence="23" id="KW-1185">Reference proteome</keyword>
<dbReference type="SUPFAM" id="SSF82199">
    <property type="entry name" value="SET domain"/>
    <property type="match status" value="1"/>
</dbReference>
<dbReference type="GO" id="GO:0051301">
    <property type="term" value="P:cell division"/>
    <property type="evidence" value="ECO:0007669"/>
    <property type="project" value="UniProtKB-KW"/>
</dbReference>
<dbReference type="InterPro" id="IPR047232">
    <property type="entry name" value="SETDB1/2-like_MBD"/>
</dbReference>
<dbReference type="GO" id="GO:0140947">
    <property type="term" value="F:histone H3K9me2 methyltransferase activity"/>
    <property type="evidence" value="ECO:0007669"/>
    <property type="project" value="UniProtKB-EC"/>
</dbReference>
<dbReference type="SMART" id="SM00468">
    <property type="entry name" value="PreSET"/>
    <property type="match status" value="1"/>
</dbReference>
<keyword evidence="6" id="KW-0132">Cell division</keyword>
<evidence type="ECO:0000256" key="7">
    <source>
        <dbReference type="ARBA" id="ARBA00022679"/>
    </source>
</evidence>
<feature type="region of interest" description="Disordered" evidence="19">
    <location>
        <begin position="413"/>
        <end position="453"/>
    </location>
</feature>
<evidence type="ECO:0000256" key="11">
    <source>
        <dbReference type="ARBA" id="ARBA00022833"/>
    </source>
</evidence>
<evidence type="ECO:0000313" key="23">
    <source>
        <dbReference type="Proteomes" id="UP000812440"/>
    </source>
</evidence>
<dbReference type="CDD" id="cd01395">
    <property type="entry name" value="HMT_MBD"/>
    <property type="match status" value="1"/>
</dbReference>
<evidence type="ECO:0000313" key="22">
    <source>
        <dbReference type="EMBL" id="KAG8452826.1"/>
    </source>
</evidence>
<keyword evidence="14" id="KW-0131">Cell cycle</keyword>
<evidence type="ECO:0000256" key="19">
    <source>
        <dbReference type="SAM" id="MobiDB-lite"/>
    </source>
</evidence>
<gene>
    <name evidence="22" type="ORF">GDO86_004568</name>
</gene>
<evidence type="ECO:0000256" key="13">
    <source>
        <dbReference type="ARBA" id="ARBA00023242"/>
    </source>
</evidence>
<dbReference type="SMART" id="SM00391">
    <property type="entry name" value="MBD"/>
    <property type="match status" value="1"/>
</dbReference>
<feature type="compositionally biased region" description="Basic and acidic residues" evidence="19">
    <location>
        <begin position="514"/>
        <end position="525"/>
    </location>
</feature>
<dbReference type="InterPro" id="IPR001739">
    <property type="entry name" value="Methyl_CpG_DNA-bd"/>
</dbReference>
<dbReference type="EMBL" id="JAACNH010000002">
    <property type="protein sequence ID" value="KAG8452826.1"/>
    <property type="molecule type" value="Genomic_DNA"/>
</dbReference>
<evidence type="ECO:0000256" key="15">
    <source>
        <dbReference type="ARBA" id="ARBA00039052"/>
    </source>
</evidence>
<protein>
    <recommendedName>
        <fullName evidence="16">Histone-lysine N-methyltransferase SETDB2</fullName>
        <ecNumber evidence="15">2.1.1.366</ecNumber>
    </recommendedName>
    <alternativeName>
        <fullName evidence="17">SET domain bifurcated 2</fullName>
    </alternativeName>
</protein>
<evidence type="ECO:0000256" key="4">
    <source>
        <dbReference type="ARBA" id="ARBA00022473"/>
    </source>
</evidence>
<keyword evidence="13" id="KW-0539">Nucleus</keyword>
<dbReference type="PROSITE" id="PS50280">
    <property type="entry name" value="SET"/>
    <property type="match status" value="1"/>
</dbReference>
<dbReference type="InterPro" id="IPR051516">
    <property type="entry name" value="SETDB_methyltransferase"/>
</dbReference>
<evidence type="ECO:0000256" key="2">
    <source>
        <dbReference type="ARBA" id="ARBA00004286"/>
    </source>
</evidence>
<evidence type="ECO:0000256" key="18">
    <source>
        <dbReference type="ARBA" id="ARBA00049087"/>
    </source>
</evidence>
<dbReference type="AlphaFoldDB" id="A0A8T2KEL9"/>
<comment type="subcellular location">
    <subcellularLocation>
        <location evidence="2">Chromosome</location>
    </subcellularLocation>
    <subcellularLocation>
        <location evidence="1">Nucleus</location>
    </subcellularLocation>
</comment>
<evidence type="ECO:0000256" key="16">
    <source>
        <dbReference type="ARBA" id="ARBA00040299"/>
    </source>
</evidence>
<dbReference type="Gene3D" id="2.170.270.10">
    <property type="entry name" value="SET domain"/>
    <property type="match status" value="2"/>
</dbReference>
<keyword evidence="11" id="KW-0862">Zinc</keyword>
<dbReference type="GO" id="GO:0008270">
    <property type="term" value="F:zinc ion binding"/>
    <property type="evidence" value="ECO:0007669"/>
    <property type="project" value="InterPro"/>
</dbReference>
<evidence type="ECO:0000256" key="10">
    <source>
        <dbReference type="ARBA" id="ARBA00022776"/>
    </source>
</evidence>
<reference evidence="22" key="1">
    <citation type="thesis" date="2020" institute="ProQuest LLC" country="789 East Eisenhower Parkway, Ann Arbor, MI, USA">
        <title>Comparative Genomics and Chromosome Evolution.</title>
        <authorList>
            <person name="Mudd A.B."/>
        </authorList>
    </citation>
    <scope>NUCLEOTIDE SEQUENCE</scope>
    <source>
        <strain evidence="22">Female2</strain>
        <tissue evidence="22">Blood</tissue>
    </source>
</reference>
<dbReference type="Pfam" id="PF05033">
    <property type="entry name" value="Pre-SET"/>
    <property type="match status" value="1"/>
</dbReference>
<dbReference type="GO" id="GO:0010629">
    <property type="term" value="P:negative regulation of gene expression"/>
    <property type="evidence" value="ECO:0007669"/>
    <property type="project" value="TreeGrafter"/>
</dbReference>
<proteinExistence type="predicted"/>
<evidence type="ECO:0000259" key="21">
    <source>
        <dbReference type="PROSITE" id="PS50867"/>
    </source>
</evidence>
<name>A0A8T2KEL9_9PIPI</name>
<sequence length="684" mass="77742">MERSTDAAHSTVIPRTKTLITKDISLKDAQEFWKDCQASETVDQIFEQVMNRLKQLWQKIKDGSATNLEYLKAMILVNYENVEEDTDGINFDIHTEHKQSENKDCSKTRREEACLGFNSDCESEDARSESENISTSVSSTVEKFFYRKHTCNKSCLLNVNPYPSKSENPLKRPVLCDFQRFCAKRSCVEKQPYIVYKAPCGRSLRDYDEVHTYLTETGCHFLCVDNFSFNTLVRLNSCVSFIQSIVLDSDISRDIESVPVSFCNEIDDTKPPPFTYRKTSWPPGYSINNFRDIFEKCCNCSDGCLDISTCSCLQETAKHFLKYGSRRRSKFTPGYEHKRLQEPIATGLYECNVSCKCDRMLCQNRVVQHGLQVRLQVFRTSSTGWGVRCLDDLDKGTFVCTYAGRILRKSTVKDKPEGSLASSKNDNGDKETTSVLVNNRKRKSSHSDSEVAVLHSNPYSMRSLTNSPLKPIHCHPTNVGYRGRDLSLMPIRRPKTKTSMLQKRTRQLIEEGAHSLQHSSDDERPTPPSSPKQKLKLHAEILSNTCVNELASGYVSEDSCSSVISSAHPMESSLTKGQEDLNPLSSCLPFAVDRKFEKNIHILDASKEGNVARFLNHSCSPNLFVQPVFVDTHHKCFPWVAFFTKRLVTAGTELTWDYNYEIGTFTEKEIQCVCGEKACKRKIV</sequence>
<comment type="caution">
    <text evidence="22">The sequence shown here is derived from an EMBL/GenBank/DDBJ whole genome shotgun (WGS) entry which is preliminary data.</text>
</comment>
<keyword evidence="9" id="KW-0479">Metal-binding</keyword>